<dbReference type="InterPro" id="IPR018727">
    <property type="entry name" value="DUF2267"/>
</dbReference>
<dbReference type="OrthoDB" id="483793at2"/>
<proteinExistence type="predicted"/>
<dbReference type="AlphaFoldDB" id="K9WFT8"/>
<sequence length="148" mass="17117">MTFMETVMHKGHLENAFVAKDITELVFRTMRDLMTTEASDRVAIELKEENEEVPTEEYKPIPDDLGDLWRDTDPVMGFLSRIQGPMKFDSDSFLFRLRQEANLPEGIDLETVICAVFSATKQELSQARIEEIASFLPEKIRRMWNQAS</sequence>
<organism evidence="1 2">
    <name type="scientific">Allocoleopsis franciscana PCC 7113</name>
    <dbReference type="NCBI Taxonomy" id="1173027"/>
    <lineage>
        <taxon>Bacteria</taxon>
        <taxon>Bacillati</taxon>
        <taxon>Cyanobacteriota</taxon>
        <taxon>Cyanophyceae</taxon>
        <taxon>Coleofasciculales</taxon>
        <taxon>Coleofasciculaceae</taxon>
        <taxon>Allocoleopsis</taxon>
        <taxon>Allocoleopsis franciscana</taxon>
    </lineage>
</organism>
<dbReference type="RefSeq" id="WP_015183427.1">
    <property type="nucleotide sequence ID" value="NC_019738.1"/>
</dbReference>
<accession>K9WFT8</accession>
<dbReference type="PATRIC" id="fig|1173027.3.peg.3915"/>
<dbReference type="EMBL" id="CP003630">
    <property type="protein sequence ID" value="AFZ19285.1"/>
    <property type="molecule type" value="Genomic_DNA"/>
</dbReference>
<dbReference type="Gene3D" id="1.10.490.110">
    <property type="entry name" value="Uncharacterized conserved protein DUF2267"/>
    <property type="match status" value="1"/>
</dbReference>
<dbReference type="InterPro" id="IPR038282">
    <property type="entry name" value="DUF2267_sf"/>
</dbReference>
<evidence type="ECO:0000313" key="2">
    <source>
        <dbReference type="Proteomes" id="UP000010471"/>
    </source>
</evidence>
<name>K9WFT8_9CYAN</name>
<reference evidence="1 2" key="1">
    <citation type="submission" date="2012-06" db="EMBL/GenBank/DDBJ databases">
        <title>Finished chromosome of genome of Microcoleus sp. PCC 7113.</title>
        <authorList>
            <consortium name="US DOE Joint Genome Institute"/>
            <person name="Gugger M."/>
            <person name="Coursin T."/>
            <person name="Rippka R."/>
            <person name="Tandeau De Marsac N."/>
            <person name="Huntemann M."/>
            <person name="Wei C.-L."/>
            <person name="Han J."/>
            <person name="Detter J.C."/>
            <person name="Han C."/>
            <person name="Tapia R."/>
            <person name="Chen A."/>
            <person name="Kyrpides N."/>
            <person name="Mavromatis K."/>
            <person name="Markowitz V."/>
            <person name="Szeto E."/>
            <person name="Ivanova N."/>
            <person name="Pagani I."/>
            <person name="Pati A."/>
            <person name="Goodwin L."/>
            <person name="Nordberg H.P."/>
            <person name="Cantor M.N."/>
            <person name="Hua S.X."/>
            <person name="Woyke T."/>
            <person name="Kerfeld C.A."/>
        </authorList>
    </citation>
    <scope>NUCLEOTIDE SEQUENCE [LARGE SCALE GENOMIC DNA]</scope>
    <source>
        <strain evidence="1 2">PCC 7113</strain>
    </source>
</reference>
<protein>
    <recommendedName>
        <fullName evidence="3">DUF2267 domain-containing protein</fullName>
    </recommendedName>
</protein>
<evidence type="ECO:0008006" key="3">
    <source>
        <dbReference type="Google" id="ProtNLM"/>
    </source>
</evidence>
<dbReference type="Pfam" id="PF10025">
    <property type="entry name" value="DUF2267"/>
    <property type="match status" value="1"/>
</dbReference>
<dbReference type="STRING" id="1173027.Mic7113_3561"/>
<dbReference type="eggNOG" id="COG5502">
    <property type="taxonomic scope" value="Bacteria"/>
</dbReference>
<keyword evidence="2" id="KW-1185">Reference proteome</keyword>
<gene>
    <name evidence="1" type="ORF">Mic7113_3561</name>
</gene>
<dbReference type="HOGENOM" id="CLU_114017_0_0_3"/>
<dbReference type="Proteomes" id="UP000010471">
    <property type="component" value="Chromosome"/>
</dbReference>
<evidence type="ECO:0000313" key="1">
    <source>
        <dbReference type="EMBL" id="AFZ19285.1"/>
    </source>
</evidence>
<dbReference type="KEGG" id="mic:Mic7113_3561"/>